<accession>A0A0F6WCR0</accession>
<dbReference type="EMBL" id="KR052482">
    <property type="protein sequence ID" value="AKF13445.1"/>
    <property type="molecule type" value="Genomic_DNA"/>
</dbReference>
<dbReference type="RefSeq" id="YP_009212422.1">
    <property type="nucleotide sequence ID" value="NC_028945.1"/>
</dbReference>
<dbReference type="KEGG" id="vg:26638916"/>
<evidence type="ECO:0000313" key="1">
    <source>
        <dbReference type="EMBL" id="AKF13445.1"/>
    </source>
</evidence>
<gene>
    <name evidence="1" type="ORF">PHIN3_182</name>
</gene>
<organism evidence="1 2">
    <name type="scientific">Sinorhizobium phage phiN3</name>
    <dbReference type="NCBI Taxonomy" id="1647405"/>
    <lineage>
        <taxon>Viruses</taxon>
        <taxon>Duplodnaviria</taxon>
        <taxon>Heunggongvirae</taxon>
        <taxon>Uroviricota</taxon>
        <taxon>Caudoviricetes</taxon>
        <taxon>Emdodecavirus</taxon>
        <taxon>Emdodecavirus N3</taxon>
    </lineage>
</organism>
<evidence type="ECO:0000313" key="2">
    <source>
        <dbReference type="Proteomes" id="UP000202958"/>
    </source>
</evidence>
<dbReference type="GeneID" id="26638916"/>
<name>A0A0F6WCR0_9CAUD</name>
<dbReference type="Proteomes" id="UP000202958">
    <property type="component" value="Segment"/>
</dbReference>
<protein>
    <submittedName>
        <fullName evidence="1">Uncharacterized protein</fullName>
    </submittedName>
</protein>
<keyword evidence="2" id="KW-1185">Reference proteome</keyword>
<proteinExistence type="predicted"/>
<sequence>MTDVTHSLESRIISNIGKTMPTEETTIELVSGFHWEVTPELAKEYHEWIDRLESDNAPTGAVGGRFTYELTPTSIGLVVFVRDDVTKERFDLNVYEWF</sequence>
<reference evidence="1 2" key="1">
    <citation type="submission" date="2015-04" db="EMBL/GenBank/DDBJ databases">
        <authorList>
            <person name="Hodson T.S."/>
            <person name="Hyde J.R."/>
            <person name="Schouten J.T."/>
            <person name="Crockett J.T."/>
            <person name="Smith T.A."/>
            <person name="Merrill B.D."/>
            <person name="Crook M.B."/>
            <person name="Griffitts J.S."/>
            <person name="Burnett S.H."/>
            <person name="Grose J.H."/>
            <person name="Breakwell D.P."/>
        </authorList>
    </citation>
    <scope>NUCLEOTIDE SEQUENCE [LARGE SCALE GENOMIC DNA]</scope>
</reference>